<reference evidence="3" key="1">
    <citation type="journal article" date="2019" name="Int. J. Syst. Evol. Microbiol.">
        <title>The Global Catalogue of Microorganisms (GCM) 10K type strain sequencing project: providing services to taxonomists for standard genome sequencing and annotation.</title>
        <authorList>
            <consortium name="The Broad Institute Genomics Platform"/>
            <consortium name="The Broad Institute Genome Sequencing Center for Infectious Disease"/>
            <person name="Wu L."/>
            <person name="Ma J."/>
        </authorList>
    </citation>
    <scope>NUCLEOTIDE SEQUENCE [LARGE SCALE GENOMIC DNA]</scope>
    <source>
        <strain evidence="3">CCUG 47105</strain>
    </source>
</reference>
<sequence>MAEVDNRLEETTKNSRGSWLPDGGTDQTADDGEVVRVLLVDPGARFLDRVVAPLSDQGVGFVEGGVSVPVVGGEDVACVDGQNGGVRLDGS</sequence>
<feature type="region of interest" description="Disordered" evidence="1">
    <location>
        <begin position="1"/>
        <end position="30"/>
    </location>
</feature>
<proteinExistence type="predicted"/>
<organism evidence="2 3">
    <name type="scientific">Oerskovia paurometabola</name>
    <dbReference type="NCBI Taxonomy" id="162170"/>
    <lineage>
        <taxon>Bacteria</taxon>
        <taxon>Bacillati</taxon>
        <taxon>Actinomycetota</taxon>
        <taxon>Actinomycetes</taxon>
        <taxon>Micrococcales</taxon>
        <taxon>Cellulomonadaceae</taxon>
        <taxon>Oerskovia</taxon>
    </lineage>
</organism>
<evidence type="ECO:0000256" key="1">
    <source>
        <dbReference type="SAM" id="MobiDB-lite"/>
    </source>
</evidence>
<accession>A0ABW1XC39</accession>
<name>A0ABW1XC39_9CELL</name>
<protein>
    <submittedName>
        <fullName evidence="2">Uncharacterized protein</fullName>
    </submittedName>
</protein>
<dbReference type="RefSeq" id="WP_204808371.1">
    <property type="nucleotide sequence ID" value="NZ_BAAAIY010000001.1"/>
</dbReference>
<evidence type="ECO:0000313" key="3">
    <source>
        <dbReference type="Proteomes" id="UP001596305"/>
    </source>
</evidence>
<feature type="compositionally biased region" description="Basic and acidic residues" evidence="1">
    <location>
        <begin position="1"/>
        <end position="13"/>
    </location>
</feature>
<gene>
    <name evidence="2" type="ORF">ACFP71_14690</name>
</gene>
<evidence type="ECO:0000313" key="2">
    <source>
        <dbReference type="EMBL" id="MFC6426084.1"/>
    </source>
</evidence>
<comment type="caution">
    <text evidence="2">The sequence shown here is derived from an EMBL/GenBank/DDBJ whole genome shotgun (WGS) entry which is preliminary data.</text>
</comment>
<dbReference type="EMBL" id="JBHSTM010000008">
    <property type="protein sequence ID" value="MFC6426084.1"/>
    <property type="molecule type" value="Genomic_DNA"/>
</dbReference>
<keyword evidence="3" id="KW-1185">Reference proteome</keyword>
<dbReference type="Proteomes" id="UP001596305">
    <property type="component" value="Unassembled WGS sequence"/>
</dbReference>